<dbReference type="OrthoDB" id="408631at2759"/>
<evidence type="ECO:0000313" key="4">
    <source>
        <dbReference type="Proteomes" id="UP000091857"/>
    </source>
</evidence>
<dbReference type="Pfam" id="PF07859">
    <property type="entry name" value="Abhydrolase_3"/>
    <property type="match status" value="1"/>
</dbReference>
<dbReference type="OMA" id="EEWIAKF"/>
<name>A0A2C9VQT0_MANES</name>
<evidence type="ECO:0000256" key="1">
    <source>
        <dbReference type="ARBA" id="ARBA00010515"/>
    </source>
</evidence>
<dbReference type="InterPro" id="IPR013094">
    <property type="entry name" value="AB_hydrolase_3"/>
</dbReference>
<dbReference type="PANTHER" id="PTHR23024">
    <property type="entry name" value="ARYLACETAMIDE DEACETYLASE"/>
    <property type="match status" value="1"/>
</dbReference>
<dbReference type="SUPFAM" id="SSF53474">
    <property type="entry name" value="alpha/beta-Hydrolases"/>
    <property type="match status" value="1"/>
</dbReference>
<accession>A0A2C9VQT0</accession>
<dbReference type="GO" id="GO:0016787">
    <property type="term" value="F:hydrolase activity"/>
    <property type="evidence" value="ECO:0007669"/>
    <property type="project" value="InterPro"/>
</dbReference>
<sequence length="326" mass="36055">MPESNTVQIPSSDYQPQIVCNPDGTYTRLLQVPTVPASPDPNQSTSSVVSKDIPINPSKQTWLRIYLPRRALDSSSTAHNLPLIVYYHGGGFILLSAASCVTHDFCLLMSEQLDAVVISVDYRLAPEHRLPAAYEDAIEALHCISTSEEDWLRKFTDLSSCFLMGTSAGGNIAYHAGLRACEQVEELEPLKIKGLILHHPYFGGLERTGSELKMVKDPILPLSGNDLMWELSLPVGADRDHEYSNPMAGRGSNMFEDVRANGLRILVTGCHGDPLIDRQVEFANMLEEKGVRTVAHFGEGCHSVELIEMSKADSLFVVIKDFMFCF</sequence>
<proteinExistence type="inferred from homology"/>
<dbReference type="AlphaFoldDB" id="A0A2C9VQT0"/>
<dbReference type="Gene3D" id="3.40.50.1820">
    <property type="entry name" value="alpha/beta hydrolase"/>
    <property type="match status" value="1"/>
</dbReference>
<dbReference type="Proteomes" id="UP000091857">
    <property type="component" value="Chromosome 6"/>
</dbReference>
<evidence type="ECO:0000259" key="2">
    <source>
        <dbReference type="Pfam" id="PF07859"/>
    </source>
</evidence>
<dbReference type="InterPro" id="IPR050466">
    <property type="entry name" value="Carboxylest/Gibb_receptor"/>
</dbReference>
<organism evidence="3 4">
    <name type="scientific">Manihot esculenta</name>
    <name type="common">Cassava</name>
    <name type="synonym">Jatropha manihot</name>
    <dbReference type="NCBI Taxonomy" id="3983"/>
    <lineage>
        <taxon>Eukaryota</taxon>
        <taxon>Viridiplantae</taxon>
        <taxon>Streptophyta</taxon>
        <taxon>Embryophyta</taxon>
        <taxon>Tracheophyta</taxon>
        <taxon>Spermatophyta</taxon>
        <taxon>Magnoliopsida</taxon>
        <taxon>eudicotyledons</taxon>
        <taxon>Gunneridae</taxon>
        <taxon>Pentapetalae</taxon>
        <taxon>rosids</taxon>
        <taxon>fabids</taxon>
        <taxon>Malpighiales</taxon>
        <taxon>Euphorbiaceae</taxon>
        <taxon>Crotonoideae</taxon>
        <taxon>Manihoteae</taxon>
        <taxon>Manihot</taxon>
    </lineage>
</organism>
<evidence type="ECO:0000313" key="3">
    <source>
        <dbReference type="EMBL" id="OAY48211.1"/>
    </source>
</evidence>
<gene>
    <name evidence="3" type="ORF">MANES_06G141000v8</name>
</gene>
<dbReference type="Gramene" id="Manes.06G141000.1.v8.1">
    <property type="protein sequence ID" value="Manes.06G141000.1.v8.1.CDS.1"/>
    <property type="gene ID" value="Manes.06G141000.v8.1"/>
</dbReference>
<protein>
    <recommendedName>
        <fullName evidence="2">Alpha/beta hydrolase fold-3 domain-containing protein</fullName>
    </recommendedName>
</protein>
<reference evidence="4" key="1">
    <citation type="journal article" date="2016" name="Nat. Biotechnol.">
        <title>Sequencing wild and cultivated cassava and related species reveals extensive interspecific hybridization and genetic diversity.</title>
        <authorList>
            <person name="Bredeson J.V."/>
            <person name="Lyons J.B."/>
            <person name="Prochnik S.E."/>
            <person name="Wu G.A."/>
            <person name="Ha C.M."/>
            <person name="Edsinger-Gonzales E."/>
            <person name="Grimwood J."/>
            <person name="Schmutz J."/>
            <person name="Rabbi I.Y."/>
            <person name="Egesi C."/>
            <person name="Nauluvula P."/>
            <person name="Lebot V."/>
            <person name="Ndunguru J."/>
            <person name="Mkamilo G."/>
            <person name="Bart R.S."/>
            <person name="Setter T.L."/>
            <person name="Gleadow R.M."/>
            <person name="Kulakow P."/>
            <person name="Ferguson M.E."/>
            <person name="Rounsley S."/>
            <person name="Rokhsar D.S."/>
        </authorList>
    </citation>
    <scope>NUCLEOTIDE SEQUENCE [LARGE SCALE GENOMIC DNA]</scope>
    <source>
        <strain evidence="4">cv. AM560-2</strain>
    </source>
</reference>
<feature type="domain" description="Alpha/beta hydrolase fold-3" evidence="2">
    <location>
        <begin position="84"/>
        <end position="300"/>
    </location>
</feature>
<dbReference type="EMBL" id="CM004392">
    <property type="protein sequence ID" value="OAY48211.1"/>
    <property type="molecule type" value="Genomic_DNA"/>
</dbReference>
<keyword evidence="4" id="KW-1185">Reference proteome</keyword>
<comment type="caution">
    <text evidence="3">The sequence shown here is derived from an EMBL/GenBank/DDBJ whole genome shotgun (WGS) entry which is preliminary data.</text>
</comment>
<dbReference type="InterPro" id="IPR029058">
    <property type="entry name" value="AB_hydrolase_fold"/>
</dbReference>
<comment type="similarity">
    <text evidence="1">Belongs to the 'GDXG' lipolytic enzyme family.</text>
</comment>
<dbReference type="PANTHER" id="PTHR23024:SF546">
    <property type="entry name" value="CARBOXYLESTERASE 120-RELATED"/>
    <property type="match status" value="1"/>
</dbReference>